<comment type="caution">
    <text evidence="2">The sequence shown here is derived from an EMBL/GenBank/DDBJ whole genome shotgun (WGS) entry which is preliminary data.</text>
</comment>
<sequence>MKKLCCICICIMIFLISINTVFADYNDNPRNLKQDDHEAIIRDNLRNAANTLSQLDIVRNPTEKWDRDDPINRRNAFEMVCIVRYEGSRELSKPENVMEWFQNSTYFTDLVPGTYDCSLLEALSFDPLISGREDSEGKHLAALDENITYYEAISLVTRLFTVFNRIRDDLWDALCTWEDDYKNFRFAEEIGLINSNNLVNYSTLTVNESQLNEPIPAYEFMQLLYTALYIPTFPHEDYGGLPGQIKYIDFFIKPNPPEIEYDENMIYIP</sequence>
<keyword evidence="3" id="KW-1185">Reference proteome</keyword>
<dbReference type="Proteomes" id="UP000611762">
    <property type="component" value="Unassembled WGS sequence"/>
</dbReference>
<evidence type="ECO:0000313" key="2">
    <source>
        <dbReference type="EMBL" id="MBC8541910.1"/>
    </source>
</evidence>
<feature type="chain" id="PRO_5037875683" description="SLH domain-containing protein" evidence="1">
    <location>
        <begin position="24"/>
        <end position="269"/>
    </location>
</feature>
<accession>A0A926I069</accession>
<organism evidence="2 3">
    <name type="scientific">Congzhengia minquanensis</name>
    <dbReference type="NCBI Taxonomy" id="2763657"/>
    <lineage>
        <taxon>Bacteria</taxon>
        <taxon>Bacillati</taxon>
        <taxon>Bacillota</taxon>
        <taxon>Clostridia</taxon>
        <taxon>Eubacteriales</taxon>
        <taxon>Oscillospiraceae</taxon>
        <taxon>Congzhengia</taxon>
    </lineage>
</organism>
<dbReference type="RefSeq" id="WP_249313887.1">
    <property type="nucleotide sequence ID" value="NZ_JACRSU010000012.1"/>
</dbReference>
<keyword evidence="1" id="KW-0732">Signal</keyword>
<evidence type="ECO:0008006" key="4">
    <source>
        <dbReference type="Google" id="ProtNLM"/>
    </source>
</evidence>
<feature type="signal peptide" evidence="1">
    <location>
        <begin position="1"/>
        <end position="23"/>
    </location>
</feature>
<dbReference type="AlphaFoldDB" id="A0A926I069"/>
<reference evidence="2" key="1">
    <citation type="submission" date="2020-08" db="EMBL/GenBank/DDBJ databases">
        <title>Genome public.</title>
        <authorList>
            <person name="Liu C."/>
            <person name="Sun Q."/>
        </authorList>
    </citation>
    <scope>NUCLEOTIDE SEQUENCE</scope>
    <source>
        <strain evidence="2">H8</strain>
    </source>
</reference>
<protein>
    <recommendedName>
        <fullName evidence="4">SLH domain-containing protein</fullName>
    </recommendedName>
</protein>
<evidence type="ECO:0000313" key="3">
    <source>
        <dbReference type="Proteomes" id="UP000611762"/>
    </source>
</evidence>
<name>A0A926I069_9FIRM</name>
<dbReference type="EMBL" id="JACRSU010000012">
    <property type="protein sequence ID" value="MBC8541910.1"/>
    <property type="molecule type" value="Genomic_DNA"/>
</dbReference>
<gene>
    <name evidence="2" type="ORF">H8698_13130</name>
</gene>
<proteinExistence type="predicted"/>
<evidence type="ECO:0000256" key="1">
    <source>
        <dbReference type="SAM" id="SignalP"/>
    </source>
</evidence>